<comment type="caution">
    <text evidence="13">The sequence shown here is derived from an EMBL/GenBank/DDBJ whole genome shotgun (WGS) entry which is preliminary data.</text>
</comment>
<dbReference type="PROSITE" id="PS52015">
    <property type="entry name" value="TONB_CTD"/>
    <property type="match status" value="1"/>
</dbReference>
<dbReference type="Gene3D" id="3.30.1150.10">
    <property type="match status" value="1"/>
</dbReference>
<dbReference type="RefSeq" id="WP_111467845.1">
    <property type="nucleotide sequence ID" value="NZ_QLIX01000001.1"/>
</dbReference>
<keyword evidence="5 10" id="KW-0997">Cell inner membrane</keyword>
<keyword evidence="6" id="KW-0812">Transmembrane</keyword>
<dbReference type="InterPro" id="IPR051045">
    <property type="entry name" value="TonB-dependent_transducer"/>
</dbReference>
<dbReference type="PRINTS" id="PR01374">
    <property type="entry name" value="TONBPROTEIN"/>
</dbReference>
<evidence type="ECO:0000256" key="10">
    <source>
        <dbReference type="RuleBase" id="RU362123"/>
    </source>
</evidence>
<evidence type="ECO:0000256" key="11">
    <source>
        <dbReference type="SAM" id="MobiDB-lite"/>
    </source>
</evidence>
<evidence type="ECO:0000259" key="12">
    <source>
        <dbReference type="PROSITE" id="PS52015"/>
    </source>
</evidence>
<feature type="compositionally biased region" description="Pro residues" evidence="11">
    <location>
        <begin position="62"/>
        <end position="113"/>
    </location>
</feature>
<dbReference type="Proteomes" id="UP000249065">
    <property type="component" value="Unassembled WGS sequence"/>
</dbReference>
<dbReference type="PANTHER" id="PTHR33446:SF2">
    <property type="entry name" value="PROTEIN TONB"/>
    <property type="match status" value="1"/>
</dbReference>
<protein>
    <recommendedName>
        <fullName evidence="10">Protein TonB</fullName>
    </recommendedName>
</protein>
<evidence type="ECO:0000256" key="8">
    <source>
        <dbReference type="ARBA" id="ARBA00022989"/>
    </source>
</evidence>
<sequence>MPQPPRAAPRWLAAAALALALHGAAFVTLVWVMPPPETPPVMVEGLEVTPLPEPVAEQPQETPEPPAEPVQAAEPPPEPVTTPPPPDAAPPPPPETVQAEPPPETQPPPPPEPLAAVEPEPMPTEPPPEMVESAEPEPVVAETPPMPPPPPPPPPRPRPTHVEPRPQPAAPSPPVAAAPAPAAAPPPAAAARPAGPPPSYIGALLAALNRHKQYPTSARLRRAEGVVMLRFAMRRDGTVMRWRVERSSGHPDLDEAVGVMVNAASPLPAPPPDLPGDPVELVVPVRFSLR</sequence>
<evidence type="ECO:0000256" key="9">
    <source>
        <dbReference type="ARBA" id="ARBA00023136"/>
    </source>
</evidence>
<accession>A0A327MF84</accession>
<keyword evidence="10" id="KW-0735">Signal-anchor</keyword>
<comment type="subcellular location">
    <subcellularLocation>
        <location evidence="1 10">Cell inner membrane</location>
        <topology evidence="1 10">Single-pass membrane protein</topology>
        <orientation evidence="1 10">Periplasmic side</orientation>
    </subcellularLocation>
</comment>
<evidence type="ECO:0000313" key="14">
    <source>
        <dbReference type="Proteomes" id="UP000249065"/>
    </source>
</evidence>
<dbReference type="GO" id="GO:0098797">
    <property type="term" value="C:plasma membrane protein complex"/>
    <property type="evidence" value="ECO:0007669"/>
    <property type="project" value="TreeGrafter"/>
</dbReference>
<feature type="compositionally biased region" description="Pro residues" evidence="11">
    <location>
        <begin position="120"/>
        <end position="129"/>
    </location>
</feature>
<reference evidence="14" key="1">
    <citation type="submission" date="2018-06" db="EMBL/GenBank/DDBJ databases">
        <authorList>
            <person name="Khan S.A."/>
        </authorList>
    </citation>
    <scope>NUCLEOTIDE SEQUENCE [LARGE SCALE GENOMIC DNA]</scope>
    <source>
        <strain evidence="14">DB-1506</strain>
    </source>
</reference>
<evidence type="ECO:0000256" key="7">
    <source>
        <dbReference type="ARBA" id="ARBA00022927"/>
    </source>
</evidence>
<dbReference type="EMBL" id="QLIX01000001">
    <property type="protein sequence ID" value="RAI60734.1"/>
    <property type="molecule type" value="Genomic_DNA"/>
</dbReference>
<dbReference type="GO" id="GO:0015031">
    <property type="term" value="P:protein transport"/>
    <property type="evidence" value="ECO:0007669"/>
    <property type="project" value="UniProtKB-UniRule"/>
</dbReference>
<keyword evidence="4 10" id="KW-1003">Cell membrane</keyword>
<feature type="region of interest" description="Disordered" evidence="11">
    <location>
        <begin position="37"/>
        <end position="197"/>
    </location>
</feature>
<dbReference type="PANTHER" id="PTHR33446">
    <property type="entry name" value="PROTEIN TONB-RELATED"/>
    <property type="match status" value="1"/>
</dbReference>
<feature type="domain" description="TonB C-terminal" evidence="12">
    <location>
        <begin position="199"/>
        <end position="290"/>
    </location>
</feature>
<feature type="compositionally biased region" description="Pro residues" evidence="11">
    <location>
        <begin position="144"/>
        <end position="157"/>
    </location>
</feature>
<evidence type="ECO:0000313" key="13">
    <source>
        <dbReference type="EMBL" id="RAI60734.1"/>
    </source>
</evidence>
<feature type="compositionally biased region" description="Low complexity" evidence="11">
    <location>
        <begin position="130"/>
        <end position="143"/>
    </location>
</feature>
<dbReference type="GO" id="GO:0055085">
    <property type="term" value="P:transmembrane transport"/>
    <property type="evidence" value="ECO:0007669"/>
    <property type="project" value="InterPro"/>
</dbReference>
<keyword evidence="7 10" id="KW-0653">Protein transport</keyword>
<evidence type="ECO:0000256" key="3">
    <source>
        <dbReference type="ARBA" id="ARBA00022448"/>
    </source>
</evidence>
<evidence type="ECO:0000256" key="1">
    <source>
        <dbReference type="ARBA" id="ARBA00004383"/>
    </source>
</evidence>
<comment type="function">
    <text evidence="10">Interacts with outer membrane receptor proteins that carry out high-affinity binding and energy dependent uptake into the periplasmic space of specific substrates. It could act to transduce energy from the cytoplasmic membrane to specific energy-requiring processes in the outer membrane, resulting in the release into the periplasm of ligands bound by these outer membrane proteins.</text>
</comment>
<dbReference type="NCBIfam" id="TIGR01352">
    <property type="entry name" value="tonB_Cterm"/>
    <property type="match status" value="1"/>
</dbReference>
<dbReference type="Pfam" id="PF03544">
    <property type="entry name" value="TonB_C"/>
    <property type="match status" value="1"/>
</dbReference>
<keyword evidence="8" id="KW-1133">Transmembrane helix</keyword>
<evidence type="ECO:0000256" key="5">
    <source>
        <dbReference type="ARBA" id="ARBA00022519"/>
    </source>
</evidence>
<dbReference type="GO" id="GO:0015891">
    <property type="term" value="P:siderophore transport"/>
    <property type="evidence" value="ECO:0007669"/>
    <property type="project" value="InterPro"/>
</dbReference>
<dbReference type="SUPFAM" id="SSF74653">
    <property type="entry name" value="TolA/TonB C-terminal domain"/>
    <property type="match status" value="1"/>
</dbReference>
<evidence type="ECO:0000256" key="6">
    <source>
        <dbReference type="ARBA" id="ARBA00022692"/>
    </source>
</evidence>
<dbReference type="InterPro" id="IPR003538">
    <property type="entry name" value="TonB"/>
</dbReference>
<organism evidence="13 14">
    <name type="scientific">Roseicella frigidaeris</name>
    <dbReference type="NCBI Taxonomy" id="2230885"/>
    <lineage>
        <taxon>Bacteria</taxon>
        <taxon>Pseudomonadati</taxon>
        <taxon>Pseudomonadota</taxon>
        <taxon>Alphaproteobacteria</taxon>
        <taxon>Acetobacterales</taxon>
        <taxon>Roseomonadaceae</taxon>
        <taxon>Roseicella</taxon>
    </lineage>
</organism>
<keyword evidence="14" id="KW-1185">Reference proteome</keyword>
<dbReference type="InterPro" id="IPR006260">
    <property type="entry name" value="TonB/TolA_C"/>
</dbReference>
<feature type="compositionally biased region" description="Pro residues" evidence="11">
    <location>
        <begin position="165"/>
        <end position="197"/>
    </location>
</feature>
<keyword evidence="3 10" id="KW-0813">Transport</keyword>
<comment type="similarity">
    <text evidence="2 10">Belongs to the TonB family.</text>
</comment>
<dbReference type="AlphaFoldDB" id="A0A327MF84"/>
<dbReference type="InterPro" id="IPR037682">
    <property type="entry name" value="TonB_C"/>
</dbReference>
<dbReference type="GO" id="GO:0030288">
    <property type="term" value="C:outer membrane-bounded periplasmic space"/>
    <property type="evidence" value="ECO:0007669"/>
    <property type="project" value="InterPro"/>
</dbReference>
<evidence type="ECO:0000256" key="4">
    <source>
        <dbReference type="ARBA" id="ARBA00022475"/>
    </source>
</evidence>
<name>A0A327MF84_9PROT</name>
<dbReference type="OrthoDB" id="8481221at2"/>
<proteinExistence type="inferred from homology"/>
<gene>
    <name evidence="13" type="ORF">DOO78_00960</name>
</gene>
<dbReference type="GO" id="GO:0031992">
    <property type="term" value="F:energy transducer activity"/>
    <property type="evidence" value="ECO:0007669"/>
    <property type="project" value="InterPro"/>
</dbReference>
<evidence type="ECO:0000256" key="2">
    <source>
        <dbReference type="ARBA" id="ARBA00006555"/>
    </source>
</evidence>
<keyword evidence="9" id="KW-0472">Membrane</keyword>